<gene>
    <name evidence="1" type="ORF">MCOR_15128</name>
</gene>
<dbReference type="Proteomes" id="UP000507470">
    <property type="component" value="Unassembled WGS sequence"/>
</dbReference>
<dbReference type="EMBL" id="CACVKT020002618">
    <property type="protein sequence ID" value="CAC5379024.1"/>
    <property type="molecule type" value="Genomic_DNA"/>
</dbReference>
<organism evidence="1 2">
    <name type="scientific">Mytilus coruscus</name>
    <name type="common">Sea mussel</name>
    <dbReference type="NCBI Taxonomy" id="42192"/>
    <lineage>
        <taxon>Eukaryota</taxon>
        <taxon>Metazoa</taxon>
        <taxon>Spiralia</taxon>
        <taxon>Lophotrochozoa</taxon>
        <taxon>Mollusca</taxon>
        <taxon>Bivalvia</taxon>
        <taxon>Autobranchia</taxon>
        <taxon>Pteriomorphia</taxon>
        <taxon>Mytilida</taxon>
        <taxon>Mytiloidea</taxon>
        <taxon>Mytilidae</taxon>
        <taxon>Mytilinae</taxon>
        <taxon>Mytilus</taxon>
    </lineage>
</organism>
<dbReference type="InterPro" id="IPR024337">
    <property type="entry name" value="tRNA_splic_suSen54"/>
</dbReference>
<dbReference type="PANTHER" id="PTHR21027:SF1">
    <property type="entry name" value="TRNA-SPLICING ENDONUCLEASE SUBUNIT SEN54"/>
    <property type="match status" value="1"/>
</dbReference>
<dbReference type="GO" id="GO:0000214">
    <property type="term" value="C:tRNA-intron endonuclease complex"/>
    <property type="evidence" value="ECO:0007669"/>
    <property type="project" value="TreeGrafter"/>
</dbReference>
<dbReference type="PANTHER" id="PTHR21027">
    <property type="entry name" value="TRNA-SPLICING ENDONUCLEASE SUBUNIT SEN54"/>
    <property type="match status" value="1"/>
</dbReference>
<name>A0A6J8B7P7_MYTCO</name>
<evidence type="ECO:0000313" key="2">
    <source>
        <dbReference type="Proteomes" id="UP000507470"/>
    </source>
</evidence>
<sequence length="526" mass="60739">METNTMEVKYKGLPLSIQQAYQCFFSTEVTLEQYQVYTHLRRLGYVLVRHQGRLNVTEYEKKIKLDQHLKADRRKDKKRKNRKENECNEIKKIKPSNSVQEETCDMEVIEETSIVESIEQTSFMELVQGTSPTEGGLNKKVGDLHDEMDINNDSTDQTKQINKEGIETNKEAKYTKLISDSVSQESNTCLCEAVGNSHVNYISYKMKSRQKCLDSDMSVSFAQPYWTSIKTISTNQPPDWNFSEIIFPDIGKDKVLHFKKYNKNQQLFPHGIQLQDNCIFDSEQYNLNLTSNKHKKDEENFNLEYSFEPSHWKKKPVTAKNWKEYKEKSKLLENQEEATPVSHLWKGDVTPLVKPCYSSSLDSVIEKLQVVKNLSFTSHTSSSLKDLQHKVIYDVYLPDAKFKKSSPGLPHHRLCVLRHSEPLPDLQTLTSLHHYYTDGIPIQWAVVDNGDIAFYGFTDIEIPDMLCFFGADSKFKRVAGGGKQGLHMRHYILLSFQEQIEFNENVVDFGPDEKLDMASKAPKVVI</sequence>
<keyword evidence="2" id="KW-1185">Reference proteome</keyword>
<accession>A0A6J8B7P7</accession>
<protein>
    <submittedName>
        <fullName evidence="1">TSEN54</fullName>
    </submittedName>
</protein>
<dbReference type="AlphaFoldDB" id="A0A6J8B7P7"/>
<proteinExistence type="predicted"/>
<dbReference type="OrthoDB" id="408683at2759"/>
<dbReference type="GO" id="GO:0000379">
    <property type="term" value="P:tRNA-type intron splice site recognition and cleavage"/>
    <property type="evidence" value="ECO:0007669"/>
    <property type="project" value="TreeGrafter"/>
</dbReference>
<reference evidence="1 2" key="1">
    <citation type="submission" date="2020-06" db="EMBL/GenBank/DDBJ databases">
        <authorList>
            <person name="Li R."/>
            <person name="Bekaert M."/>
        </authorList>
    </citation>
    <scope>NUCLEOTIDE SEQUENCE [LARGE SCALE GENOMIC DNA]</scope>
    <source>
        <strain evidence="2">wild</strain>
    </source>
</reference>
<evidence type="ECO:0000313" key="1">
    <source>
        <dbReference type="EMBL" id="CAC5379024.1"/>
    </source>
</evidence>